<evidence type="ECO:0000313" key="1">
    <source>
        <dbReference type="EMBL" id="EHJ62149.1"/>
    </source>
</evidence>
<dbReference type="STRING" id="1088721.JI59_16360"/>
<accession>G6E8S5</accession>
<keyword evidence="2" id="KW-1185">Reference proteome</keyword>
<protein>
    <submittedName>
        <fullName evidence="1">Uncharacterized protein</fullName>
    </submittedName>
</protein>
<dbReference type="Proteomes" id="UP000004030">
    <property type="component" value="Unassembled WGS sequence"/>
</dbReference>
<sequence>MASAADIPGLTPAEPDLPRLETIVTLCEQRVERAAVRLQRATAEHDDAATALESARAARDHWIANNDDPQMMMF</sequence>
<dbReference type="AlphaFoldDB" id="G6E8S5"/>
<dbReference type="OrthoDB" id="9986558at2"/>
<proteinExistence type="predicted"/>
<evidence type="ECO:0000313" key="2">
    <source>
        <dbReference type="Proteomes" id="UP000004030"/>
    </source>
</evidence>
<dbReference type="PATRIC" id="fig|1088721.3.peg.737"/>
<reference evidence="1 2" key="1">
    <citation type="journal article" date="2012" name="J. Bacteriol.">
        <title>Genome sequence of benzo(a)pyrene-degrading bacterium Novosphingobium pentaromativorans US6-1.</title>
        <authorList>
            <person name="Luo Y.R."/>
            <person name="Kang S.G."/>
            <person name="Kim S.J."/>
            <person name="Kim M.R."/>
            <person name="Li N."/>
            <person name="Lee J.H."/>
            <person name="Kwon K.K."/>
        </authorList>
    </citation>
    <scope>NUCLEOTIDE SEQUENCE [LARGE SCALE GENOMIC DNA]</scope>
    <source>
        <strain evidence="1 2">US6-1</strain>
    </source>
</reference>
<dbReference type="RefSeq" id="WP_007011662.1">
    <property type="nucleotide sequence ID" value="NZ_AGFM01000009.1"/>
</dbReference>
<dbReference type="EMBL" id="AGFM01000009">
    <property type="protein sequence ID" value="EHJ62149.1"/>
    <property type="molecule type" value="Genomic_DNA"/>
</dbReference>
<name>G6E8S5_9SPHN</name>
<gene>
    <name evidence="1" type="ORF">NSU_0746</name>
</gene>
<dbReference type="KEGG" id="npn:JI59_16360"/>
<organism evidence="1 2">
    <name type="scientific">Novosphingobium pentaromativorans US6-1</name>
    <dbReference type="NCBI Taxonomy" id="1088721"/>
    <lineage>
        <taxon>Bacteria</taxon>
        <taxon>Pseudomonadati</taxon>
        <taxon>Pseudomonadota</taxon>
        <taxon>Alphaproteobacteria</taxon>
        <taxon>Sphingomonadales</taxon>
        <taxon>Sphingomonadaceae</taxon>
        <taxon>Novosphingobium</taxon>
    </lineage>
</organism>
<comment type="caution">
    <text evidence="1">The sequence shown here is derived from an EMBL/GenBank/DDBJ whole genome shotgun (WGS) entry which is preliminary data.</text>
</comment>